<protein>
    <submittedName>
        <fullName evidence="1">Uncharacterized protein</fullName>
    </submittedName>
</protein>
<dbReference type="AlphaFoldDB" id="A0A9N9Q951"/>
<evidence type="ECO:0000313" key="1">
    <source>
        <dbReference type="EMBL" id="CAG9760747.1"/>
    </source>
</evidence>
<accession>A0A9N9Q951</accession>
<gene>
    <name evidence="1" type="ORF">CEUTPL_LOCUS1468</name>
</gene>
<sequence length="195" mass="22350">MVLLGTLANTTNLTCYQCEKHNEQECDPKDLKPCAASFDRCAIQFTKNAQQGLFIKRTCGLGPCGFDDDMMTKGLGMECDRSKDSYWDSKSGFNYYAILQKFKLSKILCKRHIKATKYTIVGLVERPFKFKIKQLLIHDTFYRIDDWNFKTLDDVIGLEPLYVRVAVLGLEVSIESKNNKKKWTEYAPDTIATAD</sequence>
<dbReference type="CDD" id="cd00117">
    <property type="entry name" value="TFP"/>
    <property type="match status" value="1"/>
</dbReference>
<name>A0A9N9Q951_9CUCU</name>
<dbReference type="Proteomes" id="UP001152799">
    <property type="component" value="Chromosome 1"/>
</dbReference>
<keyword evidence="2" id="KW-1185">Reference proteome</keyword>
<dbReference type="OrthoDB" id="8177818at2759"/>
<evidence type="ECO:0000313" key="2">
    <source>
        <dbReference type="Proteomes" id="UP001152799"/>
    </source>
</evidence>
<organism evidence="1 2">
    <name type="scientific">Ceutorhynchus assimilis</name>
    <name type="common">cabbage seed weevil</name>
    <dbReference type="NCBI Taxonomy" id="467358"/>
    <lineage>
        <taxon>Eukaryota</taxon>
        <taxon>Metazoa</taxon>
        <taxon>Ecdysozoa</taxon>
        <taxon>Arthropoda</taxon>
        <taxon>Hexapoda</taxon>
        <taxon>Insecta</taxon>
        <taxon>Pterygota</taxon>
        <taxon>Neoptera</taxon>
        <taxon>Endopterygota</taxon>
        <taxon>Coleoptera</taxon>
        <taxon>Polyphaga</taxon>
        <taxon>Cucujiformia</taxon>
        <taxon>Curculionidae</taxon>
        <taxon>Ceutorhynchinae</taxon>
        <taxon>Ceutorhynchus</taxon>
    </lineage>
</organism>
<proteinExistence type="predicted"/>
<reference evidence="1" key="1">
    <citation type="submission" date="2022-01" db="EMBL/GenBank/DDBJ databases">
        <authorList>
            <person name="King R."/>
        </authorList>
    </citation>
    <scope>NUCLEOTIDE SEQUENCE</scope>
</reference>
<dbReference type="EMBL" id="OU892277">
    <property type="protein sequence ID" value="CAG9760747.1"/>
    <property type="molecule type" value="Genomic_DNA"/>
</dbReference>